<dbReference type="PANTHER" id="PTHR35391:SF5">
    <property type="entry name" value="DUF6590 DOMAIN-CONTAINING PROTEIN"/>
    <property type="match status" value="1"/>
</dbReference>
<accession>A0A8K0W1C8</accession>
<organism evidence="3 4">
    <name type="scientific">Paraphoma chrysanthemicola</name>
    <dbReference type="NCBI Taxonomy" id="798071"/>
    <lineage>
        <taxon>Eukaryota</taxon>
        <taxon>Fungi</taxon>
        <taxon>Dikarya</taxon>
        <taxon>Ascomycota</taxon>
        <taxon>Pezizomycotina</taxon>
        <taxon>Dothideomycetes</taxon>
        <taxon>Pleosporomycetidae</taxon>
        <taxon>Pleosporales</taxon>
        <taxon>Pleosporineae</taxon>
        <taxon>Phaeosphaeriaceae</taxon>
        <taxon>Paraphoma</taxon>
    </lineage>
</organism>
<feature type="region of interest" description="Disordered" evidence="1">
    <location>
        <begin position="33"/>
        <end position="54"/>
    </location>
</feature>
<feature type="region of interest" description="Disordered" evidence="1">
    <location>
        <begin position="801"/>
        <end position="853"/>
    </location>
</feature>
<feature type="region of interest" description="Disordered" evidence="1">
    <location>
        <begin position="591"/>
        <end position="658"/>
    </location>
</feature>
<feature type="compositionally biased region" description="Acidic residues" evidence="1">
    <location>
        <begin position="842"/>
        <end position="853"/>
    </location>
</feature>
<comment type="caution">
    <text evidence="3">The sequence shown here is derived from an EMBL/GenBank/DDBJ whole genome shotgun (WGS) entry which is preliminary data.</text>
</comment>
<dbReference type="Pfam" id="PF20233">
    <property type="entry name" value="DUF6590"/>
    <property type="match status" value="1"/>
</dbReference>
<evidence type="ECO:0000313" key="3">
    <source>
        <dbReference type="EMBL" id="KAH7091473.1"/>
    </source>
</evidence>
<feature type="region of interest" description="Disordered" evidence="1">
    <location>
        <begin position="350"/>
        <end position="374"/>
    </location>
</feature>
<reference evidence="3" key="1">
    <citation type="journal article" date="2021" name="Nat. Commun.">
        <title>Genetic determinants of endophytism in the Arabidopsis root mycobiome.</title>
        <authorList>
            <person name="Mesny F."/>
            <person name="Miyauchi S."/>
            <person name="Thiergart T."/>
            <person name="Pickel B."/>
            <person name="Atanasova L."/>
            <person name="Karlsson M."/>
            <person name="Huettel B."/>
            <person name="Barry K.W."/>
            <person name="Haridas S."/>
            <person name="Chen C."/>
            <person name="Bauer D."/>
            <person name="Andreopoulos W."/>
            <person name="Pangilinan J."/>
            <person name="LaButti K."/>
            <person name="Riley R."/>
            <person name="Lipzen A."/>
            <person name="Clum A."/>
            <person name="Drula E."/>
            <person name="Henrissat B."/>
            <person name="Kohler A."/>
            <person name="Grigoriev I.V."/>
            <person name="Martin F.M."/>
            <person name="Hacquard S."/>
        </authorList>
    </citation>
    <scope>NUCLEOTIDE SEQUENCE</scope>
    <source>
        <strain evidence="3">MPI-SDFR-AT-0120</strain>
    </source>
</reference>
<dbReference type="AlphaFoldDB" id="A0A8K0W1C8"/>
<feature type="compositionally biased region" description="Acidic residues" evidence="1">
    <location>
        <begin position="808"/>
        <end position="830"/>
    </location>
</feature>
<dbReference type="InterPro" id="IPR046497">
    <property type="entry name" value="DUF6590"/>
</dbReference>
<dbReference type="Proteomes" id="UP000813461">
    <property type="component" value="Unassembled WGS sequence"/>
</dbReference>
<feature type="region of interest" description="Disordered" evidence="1">
    <location>
        <begin position="252"/>
        <end position="284"/>
    </location>
</feature>
<dbReference type="EMBL" id="JAGMVJ010000004">
    <property type="protein sequence ID" value="KAH7091473.1"/>
    <property type="molecule type" value="Genomic_DNA"/>
</dbReference>
<protein>
    <recommendedName>
        <fullName evidence="2">DUF6590 domain-containing protein</fullName>
    </recommendedName>
</protein>
<gene>
    <name evidence="3" type="ORF">FB567DRAFT_518773</name>
</gene>
<feature type="compositionally biased region" description="Basic and acidic residues" evidence="1">
    <location>
        <begin position="252"/>
        <end position="274"/>
    </location>
</feature>
<feature type="region of interest" description="Disordered" evidence="1">
    <location>
        <begin position="63"/>
        <end position="82"/>
    </location>
</feature>
<keyword evidence="4" id="KW-1185">Reference proteome</keyword>
<feature type="region of interest" description="Disordered" evidence="1">
    <location>
        <begin position="745"/>
        <end position="771"/>
    </location>
</feature>
<feature type="compositionally biased region" description="Basic and acidic residues" evidence="1">
    <location>
        <begin position="63"/>
        <end position="72"/>
    </location>
</feature>
<feature type="compositionally biased region" description="Polar residues" evidence="1">
    <location>
        <begin position="359"/>
        <end position="372"/>
    </location>
</feature>
<feature type="compositionally biased region" description="Acidic residues" evidence="1">
    <location>
        <begin position="36"/>
        <end position="50"/>
    </location>
</feature>
<name>A0A8K0W1C8_9PLEO</name>
<evidence type="ECO:0000259" key="2">
    <source>
        <dbReference type="Pfam" id="PF20233"/>
    </source>
</evidence>
<evidence type="ECO:0000313" key="4">
    <source>
        <dbReference type="Proteomes" id="UP000813461"/>
    </source>
</evidence>
<feature type="compositionally biased region" description="Basic and acidic residues" evidence="1">
    <location>
        <begin position="591"/>
        <end position="617"/>
    </location>
</feature>
<dbReference type="PANTHER" id="PTHR35391">
    <property type="entry name" value="C2H2-TYPE DOMAIN-CONTAINING PROTEIN-RELATED"/>
    <property type="match status" value="1"/>
</dbReference>
<feature type="domain" description="DUF6590" evidence="2">
    <location>
        <begin position="407"/>
        <end position="555"/>
    </location>
</feature>
<dbReference type="OrthoDB" id="3559580at2759"/>
<proteinExistence type="predicted"/>
<sequence length="853" mass="95605">MRRLDLLPMVKSSHLLSSRFLNTHDQINDEIKEGPDEFECSDGDNDSAYDDDGRKSYVARRKGESPEFRRLSNDSVASNEDTGDDAASMHILCKAILRDFEKAFDSDSGWAWSDDNLATKLHEGFTGILHWNSSLHWFALKPQNADSKSDNSNSRIDANVGAKLDQVGRTNPYLAGVITSYLEDIRETLSSIQSIYEPKLNTSDTTVSQVLCQDLDSSIQCLSLQLDPLEALMSADDLASDLAKNSNISLRKDAAQSQETRADEMPSVKFDSKNKGKTAMAARPGKQELDLRMTEPLEISESIESLLRPHVRADSFSAGSAPQQDSVSLPIVPAFSSNISASGYNHAYSHPSGHGSASGFYSSPRSQQSTSRGRGLLVRGHYDAQLGSTPENLHYEQVDHSYYVRNRKFFHEGRVFSVILTENAGNTVTSYNSAISEVRYSGHYVHTQARRFVVVRQKRDFCFACPIFTYSNRATLKRGVRPEEHGIAYSEGSSAELIAGETGIIKPSIAVTMAPGEPNLNRASRIYYGIQHPIQYNVKVKDIGHVIGKDVPTLIGNWRAEDDDNTKQALEVTARAEEPELVDLLDEEEKVMRQQAKDDHQQRTQDVKIPSAKEGKKSASGGSRWYGGGKKTKSSKEFKSMEQPAPRSPTSHKDPYLYHPKDNVYGYDAKMNPHMYHPDNNPYGYHPTSNKHGYHPQSNPYSYHPRFNAYGHHPQLAPFCWHPQFSPNGYHPEHNEYGYHPVTAPYNFHAQSNPQGYHPEKNPGAYHPKENLQGRYAGKAAVPASQAQQVQQATQQYYNQSYQATGHEEEDTSNDNDEYEESGENDEYEENQGHDQGFEGVEQYDEQDPAIIR</sequence>
<evidence type="ECO:0000256" key="1">
    <source>
        <dbReference type="SAM" id="MobiDB-lite"/>
    </source>
</evidence>